<sequence length="149" mass="16083">MAGTYRLVLVLTLAALAVSRLCHAVDDFWEQLGDLPEVASLIREDWSGTNEFNAGHTMHELNPGQSSPRYAVNYAQGHLVRDAYGHQDPGQTIHELNPGQSMHAPPVPNSSPFIHPGYDTSAYLSGQHPGASSPSSVPYATTHTPSNKP</sequence>
<evidence type="ECO:0000313" key="4">
    <source>
        <dbReference type="Proteomes" id="UP001294444"/>
    </source>
</evidence>
<dbReference type="EMBL" id="OAPG01000004">
    <property type="protein sequence ID" value="SNX83557.1"/>
    <property type="molecule type" value="Genomic_DNA"/>
</dbReference>
<proteinExistence type="predicted"/>
<accession>A0AAJ4XJL0</accession>
<organism evidence="3 4">
    <name type="scientific">Melanopsichium pennsylvanicum</name>
    <dbReference type="NCBI Taxonomy" id="63383"/>
    <lineage>
        <taxon>Eukaryota</taxon>
        <taxon>Fungi</taxon>
        <taxon>Dikarya</taxon>
        <taxon>Basidiomycota</taxon>
        <taxon>Ustilaginomycotina</taxon>
        <taxon>Ustilaginomycetes</taxon>
        <taxon>Ustilaginales</taxon>
        <taxon>Ustilaginaceae</taxon>
        <taxon>Melanopsichium</taxon>
    </lineage>
</organism>
<feature type="chain" id="PRO_5042502908" evidence="2">
    <location>
        <begin position="25"/>
        <end position="149"/>
    </location>
</feature>
<feature type="compositionally biased region" description="Polar residues" evidence="1">
    <location>
        <begin position="130"/>
        <end position="149"/>
    </location>
</feature>
<dbReference type="AlphaFoldDB" id="A0AAJ4XJL0"/>
<keyword evidence="2" id="KW-0732">Signal</keyword>
<name>A0AAJ4XJL0_9BASI</name>
<evidence type="ECO:0000256" key="1">
    <source>
        <dbReference type="SAM" id="MobiDB-lite"/>
    </source>
</evidence>
<feature type="signal peptide" evidence="2">
    <location>
        <begin position="1"/>
        <end position="24"/>
    </location>
</feature>
<comment type="caution">
    <text evidence="3">The sequence shown here is derived from an EMBL/GenBank/DDBJ whole genome shotgun (WGS) entry which is preliminary data.</text>
</comment>
<protein>
    <submittedName>
        <fullName evidence="3">Uncharacterized protein</fullName>
    </submittedName>
</protein>
<reference evidence="3" key="1">
    <citation type="submission" date="2023-10" db="EMBL/GenBank/DDBJ databases">
        <authorList>
            <person name="Guldener U."/>
        </authorList>
    </citation>
    <scope>NUCLEOTIDE SEQUENCE</scope>
    <source>
        <strain evidence="3">Mp4</strain>
    </source>
</reference>
<feature type="region of interest" description="Disordered" evidence="1">
    <location>
        <begin position="84"/>
        <end position="149"/>
    </location>
</feature>
<keyword evidence="4" id="KW-1185">Reference proteome</keyword>
<gene>
    <name evidence="3" type="ORF">MEPE_02264</name>
</gene>
<evidence type="ECO:0000256" key="2">
    <source>
        <dbReference type="SAM" id="SignalP"/>
    </source>
</evidence>
<evidence type="ECO:0000313" key="3">
    <source>
        <dbReference type="EMBL" id="SNX83557.1"/>
    </source>
</evidence>
<dbReference type="Proteomes" id="UP001294444">
    <property type="component" value="Unassembled WGS sequence"/>
</dbReference>